<dbReference type="AlphaFoldDB" id="A0A5B7CP75"/>
<name>A0A5B7CP75_PORTR</name>
<gene>
    <name evidence="1" type="ORF">E2C01_002818</name>
</gene>
<dbReference type="Proteomes" id="UP000324222">
    <property type="component" value="Unassembled WGS sequence"/>
</dbReference>
<protein>
    <submittedName>
        <fullName evidence="1">Uncharacterized protein</fullName>
    </submittedName>
</protein>
<accession>A0A5B7CP75</accession>
<reference evidence="1 2" key="1">
    <citation type="submission" date="2019-05" db="EMBL/GenBank/DDBJ databases">
        <title>Another draft genome of Portunus trituberculatus and its Hox gene families provides insights of decapod evolution.</title>
        <authorList>
            <person name="Jeong J.-H."/>
            <person name="Song I."/>
            <person name="Kim S."/>
            <person name="Choi T."/>
            <person name="Kim D."/>
            <person name="Ryu S."/>
            <person name="Kim W."/>
        </authorList>
    </citation>
    <scope>NUCLEOTIDE SEQUENCE [LARGE SCALE GENOMIC DNA]</scope>
    <source>
        <tissue evidence="1">Muscle</tissue>
    </source>
</reference>
<organism evidence="1 2">
    <name type="scientific">Portunus trituberculatus</name>
    <name type="common">Swimming crab</name>
    <name type="synonym">Neptunus trituberculatus</name>
    <dbReference type="NCBI Taxonomy" id="210409"/>
    <lineage>
        <taxon>Eukaryota</taxon>
        <taxon>Metazoa</taxon>
        <taxon>Ecdysozoa</taxon>
        <taxon>Arthropoda</taxon>
        <taxon>Crustacea</taxon>
        <taxon>Multicrustacea</taxon>
        <taxon>Malacostraca</taxon>
        <taxon>Eumalacostraca</taxon>
        <taxon>Eucarida</taxon>
        <taxon>Decapoda</taxon>
        <taxon>Pleocyemata</taxon>
        <taxon>Brachyura</taxon>
        <taxon>Eubrachyura</taxon>
        <taxon>Portunoidea</taxon>
        <taxon>Portunidae</taxon>
        <taxon>Portuninae</taxon>
        <taxon>Portunus</taxon>
    </lineage>
</organism>
<proteinExistence type="predicted"/>
<keyword evidence="2" id="KW-1185">Reference proteome</keyword>
<sequence length="98" mass="10950">MPSAEQQHRYGCPVQALDLTQFMFMVIPQEEFPRLPTHGHDPLAGVPHHGALLGRFRRSHSTTIAPPQHRNHLILATLTTCQPNTADPRHTNQECDAG</sequence>
<dbReference type="EMBL" id="VSRR010000105">
    <property type="protein sequence ID" value="MPC10186.1"/>
    <property type="molecule type" value="Genomic_DNA"/>
</dbReference>
<evidence type="ECO:0000313" key="2">
    <source>
        <dbReference type="Proteomes" id="UP000324222"/>
    </source>
</evidence>
<comment type="caution">
    <text evidence="1">The sequence shown here is derived from an EMBL/GenBank/DDBJ whole genome shotgun (WGS) entry which is preliminary data.</text>
</comment>
<evidence type="ECO:0000313" key="1">
    <source>
        <dbReference type="EMBL" id="MPC10186.1"/>
    </source>
</evidence>